<name>A0AAD8E546_DIPPU</name>
<accession>A0AAD8E546</accession>
<evidence type="ECO:0000313" key="2">
    <source>
        <dbReference type="Proteomes" id="UP001233999"/>
    </source>
</evidence>
<reference evidence="1" key="1">
    <citation type="journal article" date="2023" name="IScience">
        <title>Live-bearing cockroach genome reveals convergent evolutionary mechanisms linked to viviparity in insects and beyond.</title>
        <authorList>
            <person name="Fouks B."/>
            <person name="Harrison M.C."/>
            <person name="Mikhailova A.A."/>
            <person name="Marchal E."/>
            <person name="English S."/>
            <person name="Carruthers M."/>
            <person name="Jennings E.C."/>
            <person name="Chiamaka E.L."/>
            <person name="Frigard R.A."/>
            <person name="Pippel M."/>
            <person name="Attardo G.M."/>
            <person name="Benoit J.B."/>
            <person name="Bornberg-Bauer E."/>
            <person name="Tobe S.S."/>
        </authorList>
    </citation>
    <scope>NUCLEOTIDE SEQUENCE</scope>
    <source>
        <strain evidence="1">Stay&amp;Tobe</strain>
    </source>
</reference>
<gene>
    <name evidence="1" type="ORF">L9F63_005817</name>
</gene>
<dbReference type="InterPro" id="IPR044926">
    <property type="entry name" value="RGS_subdomain_2"/>
</dbReference>
<protein>
    <submittedName>
        <fullName evidence="1">Uncharacterized protein</fullName>
    </submittedName>
</protein>
<reference evidence="1" key="2">
    <citation type="submission" date="2023-05" db="EMBL/GenBank/DDBJ databases">
        <authorList>
            <person name="Fouks B."/>
        </authorList>
    </citation>
    <scope>NUCLEOTIDE SEQUENCE</scope>
    <source>
        <strain evidence="1">Stay&amp;Tobe</strain>
        <tissue evidence="1">Testes</tissue>
    </source>
</reference>
<keyword evidence="2" id="KW-1185">Reference proteome</keyword>
<comment type="caution">
    <text evidence="1">The sequence shown here is derived from an EMBL/GenBank/DDBJ whole genome shotgun (WGS) entry which is preliminary data.</text>
</comment>
<dbReference type="SUPFAM" id="SSF48097">
    <property type="entry name" value="Regulator of G-protein signaling, RGS"/>
    <property type="match status" value="1"/>
</dbReference>
<proteinExistence type="predicted"/>
<dbReference type="Gene3D" id="1.10.167.10">
    <property type="entry name" value="Regulator of G-protein Signalling 4, domain 2"/>
    <property type="match status" value="1"/>
</dbReference>
<dbReference type="Proteomes" id="UP001233999">
    <property type="component" value="Unassembled WGS sequence"/>
</dbReference>
<dbReference type="InterPro" id="IPR036305">
    <property type="entry name" value="RGS_sf"/>
</dbReference>
<sequence>MSHLQWLGVWAMTGFTKPEKSDLDRWSKGPSYLLADPKGLHYFKEFLNEPERDFSSQAKYLEIWEECERLINQGAISKNDANSVLEEAKDHLSMDYGDLTQAENQIELGNEEKIQEVVMNVREAAKEDLTAVHSIFIEFLKRSGSPKKVKCLIL</sequence>
<evidence type="ECO:0000313" key="1">
    <source>
        <dbReference type="EMBL" id="KAJ9577630.1"/>
    </source>
</evidence>
<organism evidence="1 2">
    <name type="scientific">Diploptera punctata</name>
    <name type="common">Pacific beetle cockroach</name>
    <dbReference type="NCBI Taxonomy" id="6984"/>
    <lineage>
        <taxon>Eukaryota</taxon>
        <taxon>Metazoa</taxon>
        <taxon>Ecdysozoa</taxon>
        <taxon>Arthropoda</taxon>
        <taxon>Hexapoda</taxon>
        <taxon>Insecta</taxon>
        <taxon>Pterygota</taxon>
        <taxon>Neoptera</taxon>
        <taxon>Polyneoptera</taxon>
        <taxon>Dictyoptera</taxon>
        <taxon>Blattodea</taxon>
        <taxon>Blaberoidea</taxon>
        <taxon>Blaberidae</taxon>
        <taxon>Diplopterinae</taxon>
        <taxon>Diploptera</taxon>
    </lineage>
</organism>
<dbReference type="AlphaFoldDB" id="A0AAD8E546"/>
<dbReference type="EMBL" id="JASPKZ010009352">
    <property type="protein sequence ID" value="KAJ9577630.1"/>
    <property type="molecule type" value="Genomic_DNA"/>
</dbReference>